<organism evidence="1 2">
    <name type="scientific">Nocardia ninae NBRC 108245</name>
    <dbReference type="NCBI Taxonomy" id="1210091"/>
    <lineage>
        <taxon>Bacteria</taxon>
        <taxon>Bacillati</taxon>
        <taxon>Actinomycetota</taxon>
        <taxon>Actinomycetes</taxon>
        <taxon>Mycobacteriales</taxon>
        <taxon>Nocardiaceae</taxon>
        <taxon>Nocardia</taxon>
    </lineage>
</organism>
<protein>
    <submittedName>
        <fullName evidence="1">Uncharacterized protein</fullName>
    </submittedName>
</protein>
<dbReference type="RefSeq" id="WP_147130221.1">
    <property type="nucleotide sequence ID" value="NZ_BJXA01000014.1"/>
</dbReference>
<proteinExistence type="predicted"/>
<comment type="caution">
    <text evidence="1">The sequence shown here is derived from an EMBL/GenBank/DDBJ whole genome shotgun (WGS) entry which is preliminary data.</text>
</comment>
<evidence type="ECO:0000313" key="1">
    <source>
        <dbReference type="EMBL" id="GEM38181.1"/>
    </source>
</evidence>
<dbReference type="AlphaFoldDB" id="A0A511MCG8"/>
<dbReference type="EMBL" id="BJXA01000014">
    <property type="protein sequence ID" value="GEM38181.1"/>
    <property type="molecule type" value="Genomic_DNA"/>
</dbReference>
<dbReference type="OrthoDB" id="4557407at2"/>
<accession>A0A511MCG8</accession>
<evidence type="ECO:0000313" key="2">
    <source>
        <dbReference type="Proteomes" id="UP000321424"/>
    </source>
</evidence>
<name>A0A511MCG8_9NOCA</name>
<gene>
    <name evidence="1" type="ORF">NN4_27000</name>
</gene>
<sequence length="241" mass="26958">MTSDEPIHECRQGVRCKSRIRDDEGCWHGSGVERPDALCRSCEEAAFASIRQLYDDWLLLEAAKLQPPPKDRAPKVTHSTPYSIPIRLDIDTIQSGIEDETLTWARILTRGDPVPTQRQKCVQKCVTIVAANLGTLVDQPWRRRWRMAPRADGGDELIHVGVDGVDAVLSLSDLHRRAREVLGLNETRIWLPDPCHLCGVKALTSSPDQQTVTCQACRASWAKEEFARLNGVGVLDMKRAS</sequence>
<dbReference type="Proteomes" id="UP000321424">
    <property type="component" value="Unassembled WGS sequence"/>
</dbReference>
<keyword evidence="2" id="KW-1185">Reference proteome</keyword>
<reference evidence="1 2" key="1">
    <citation type="submission" date="2019-07" db="EMBL/GenBank/DDBJ databases">
        <title>Whole genome shotgun sequence of Nocardia ninae NBRC 108245.</title>
        <authorList>
            <person name="Hosoyama A."/>
            <person name="Uohara A."/>
            <person name="Ohji S."/>
            <person name="Ichikawa N."/>
        </authorList>
    </citation>
    <scope>NUCLEOTIDE SEQUENCE [LARGE SCALE GENOMIC DNA]</scope>
    <source>
        <strain evidence="1 2">NBRC 108245</strain>
    </source>
</reference>